<reference evidence="3" key="1">
    <citation type="journal article" date="2023" name="Arch. Microbiol.">
        <title>Desulfoferula mesophilus gen. nov. sp. nov., a mesophilic sulfate-reducing bacterium isolated from a brackish lake sediment.</title>
        <authorList>
            <person name="Watanabe T."/>
            <person name="Yabe T."/>
            <person name="Tsuji J.M."/>
            <person name="Fukui M."/>
        </authorList>
    </citation>
    <scope>NUCLEOTIDE SEQUENCE [LARGE SCALE GENOMIC DNA]</scope>
    <source>
        <strain evidence="3">12FAK</strain>
    </source>
</reference>
<proteinExistence type="predicted"/>
<accession>A0AAU9EHA2</accession>
<sequence>MDTEKVQEMAKQKLEDLEAEYKHLRERAKLSKTDLQIDYTMKFHELRQKMDDLGIELRRYRETGMGSWQLLAEGFEKAAKEMGEAFRDAWAKLKK</sequence>
<name>A0AAU9EHA2_9BACT</name>
<keyword evidence="1" id="KW-0175">Coiled coil</keyword>
<dbReference type="Proteomes" id="UP001366166">
    <property type="component" value="Chromosome"/>
</dbReference>
<evidence type="ECO:0000313" key="3">
    <source>
        <dbReference type="Proteomes" id="UP001366166"/>
    </source>
</evidence>
<feature type="coiled-coil region" evidence="1">
    <location>
        <begin position="7"/>
        <end position="63"/>
    </location>
</feature>
<keyword evidence="3" id="KW-1185">Reference proteome</keyword>
<dbReference type="KEGG" id="dmp:FAK_29280"/>
<organism evidence="2 3">
    <name type="scientific">Desulfoferula mesophila</name>
    <dbReference type="NCBI Taxonomy" id="3058419"/>
    <lineage>
        <taxon>Bacteria</taxon>
        <taxon>Pseudomonadati</taxon>
        <taxon>Thermodesulfobacteriota</taxon>
        <taxon>Desulfarculia</taxon>
        <taxon>Desulfarculales</taxon>
        <taxon>Desulfarculaceae</taxon>
        <taxon>Desulfoferula</taxon>
    </lineage>
</organism>
<gene>
    <name evidence="2" type="ORF">FAK_29280</name>
</gene>
<evidence type="ECO:0000313" key="2">
    <source>
        <dbReference type="EMBL" id="BEQ15862.1"/>
    </source>
</evidence>
<dbReference type="RefSeq" id="WP_338600894.1">
    <property type="nucleotide sequence ID" value="NZ_AP028679.1"/>
</dbReference>
<dbReference type="AlphaFoldDB" id="A0AAU9EHA2"/>
<dbReference type="EMBL" id="AP028679">
    <property type="protein sequence ID" value="BEQ15862.1"/>
    <property type="molecule type" value="Genomic_DNA"/>
</dbReference>
<protein>
    <submittedName>
        <fullName evidence="2">Uncharacterized protein</fullName>
    </submittedName>
</protein>
<evidence type="ECO:0000256" key="1">
    <source>
        <dbReference type="SAM" id="Coils"/>
    </source>
</evidence>